<reference evidence="1" key="1">
    <citation type="journal article" date="2021" name="PeerJ">
        <title>Extensive microbial diversity within the chicken gut microbiome revealed by metagenomics and culture.</title>
        <authorList>
            <person name="Gilroy R."/>
            <person name="Ravi A."/>
            <person name="Getino M."/>
            <person name="Pursley I."/>
            <person name="Horton D.L."/>
            <person name="Alikhan N.F."/>
            <person name="Baker D."/>
            <person name="Gharbi K."/>
            <person name="Hall N."/>
            <person name="Watson M."/>
            <person name="Adriaenssens E.M."/>
            <person name="Foster-Nyarko E."/>
            <person name="Jarju S."/>
            <person name="Secka A."/>
            <person name="Antonio M."/>
            <person name="Oren A."/>
            <person name="Chaudhuri R.R."/>
            <person name="La Ragione R."/>
            <person name="Hildebrand F."/>
            <person name="Pallen M.J."/>
        </authorList>
    </citation>
    <scope>NUCLEOTIDE SEQUENCE</scope>
    <source>
        <strain evidence="1">ChiHecec2B26-12326</strain>
    </source>
</reference>
<accession>A0A9D1XPX0</accession>
<evidence type="ECO:0000313" key="2">
    <source>
        <dbReference type="Proteomes" id="UP000823847"/>
    </source>
</evidence>
<evidence type="ECO:0000313" key="1">
    <source>
        <dbReference type="EMBL" id="HIX85398.1"/>
    </source>
</evidence>
<dbReference type="Proteomes" id="UP000823847">
    <property type="component" value="Unassembled WGS sequence"/>
</dbReference>
<comment type="caution">
    <text evidence="1">The sequence shown here is derived from an EMBL/GenBank/DDBJ whole genome shotgun (WGS) entry which is preliminary data.</text>
</comment>
<name>A0A9D1XPX0_9BACT</name>
<reference evidence="1" key="2">
    <citation type="submission" date="2021-04" db="EMBL/GenBank/DDBJ databases">
        <authorList>
            <person name="Gilroy R."/>
        </authorList>
    </citation>
    <scope>NUCLEOTIDE SEQUENCE</scope>
    <source>
        <strain evidence="1">ChiHecec2B26-12326</strain>
    </source>
</reference>
<organism evidence="1 2">
    <name type="scientific">Candidatus Parabacteroides intestinigallinarum</name>
    <dbReference type="NCBI Taxonomy" id="2838722"/>
    <lineage>
        <taxon>Bacteria</taxon>
        <taxon>Pseudomonadati</taxon>
        <taxon>Bacteroidota</taxon>
        <taxon>Bacteroidia</taxon>
        <taxon>Bacteroidales</taxon>
        <taxon>Tannerellaceae</taxon>
        <taxon>Parabacteroides</taxon>
    </lineage>
</organism>
<sequence length="61" mass="6956">MKLLILSFFVMLLGYSLFFDQDDEVRLHQIDALSSELNSVTSESADTLLFYASQSFDMPTN</sequence>
<proteinExistence type="predicted"/>
<protein>
    <submittedName>
        <fullName evidence="1">Uncharacterized protein</fullName>
    </submittedName>
</protein>
<dbReference type="AlphaFoldDB" id="A0A9D1XPX0"/>
<gene>
    <name evidence="1" type="ORF">H9848_02155</name>
</gene>
<dbReference type="EMBL" id="DXEN01000012">
    <property type="protein sequence ID" value="HIX85398.1"/>
    <property type="molecule type" value="Genomic_DNA"/>
</dbReference>